<feature type="transmembrane region" description="Helical" evidence="11">
    <location>
        <begin position="43"/>
        <end position="65"/>
    </location>
</feature>
<dbReference type="InterPro" id="IPR000390">
    <property type="entry name" value="Small_drug/metabolite_transptr"/>
</dbReference>
<keyword evidence="4" id="KW-0997">Cell inner membrane</keyword>
<evidence type="ECO:0000256" key="4">
    <source>
        <dbReference type="ARBA" id="ARBA00022519"/>
    </source>
</evidence>
<evidence type="ECO:0000256" key="1">
    <source>
        <dbReference type="ARBA" id="ARBA00004651"/>
    </source>
</evidence>
<dbReference type="Pfam" id="PF00892">
    <property type="entry name" value="EamA"/>
    <property type="match status" value="1"/>
</dbReference>
<keyword evidence="9" id="KW-0443">Lipid metabolism</keyword>
<reference evidence="13 14" key="1">
    <citation type="submission" date="2018-04" db="EMBL/GenBank/DDBJ databases">
        <title>Cupriavidus necator CR12 genome sequencing and assembly.</title>
        <authorList>
            <person name="Ben Fekih I."/>
            <person name="Mazhar H.S."/>
            <person name="Bello S.K."/>
            <person name="Rensing C."/>
        </authorList>
    </citation>
    <scope>NUCLEOTIDE SEQUENCE [LARGE SCALE GENOMIC DNA]</scope>
    <source>
        <strain evidence="13 14">CR12</strain>
    </source>
</reference>
<keyword evidence="3" id="KW-0444">Lipid biosynthesis</keyword>
<dbReference type="EMBL" id="QDHA01000045">
    <property type="protein sequence ID" value="RCJ06766.1"/>
    <property type="molecule type" value="Genomic_DNA"/>
</dbReference>
<keyword evidence="5" id="KW-0441">Lipid A biosynthesis</keyword>
<dbReference type="AlphaFoldDB" id="A0A367PIE4"/>
<dbReference type="InterPro" id="IPR037185">
    <property type="entry name" value="EmrE-like"/>
</dbReference>
<evidence type="ECO:0000256" key="3">
    <source>
        <dbReference type="ARBA" id="ARBA00022516"/>
    </source>
</evidence>
<accession>A0A367PIE4</accession>
<keyword evidence="7" id="KW-0448">Lipopolysaccharide biosynthesis</keyword>
<dbReference type="SUPFAM" id="SSF103481">
    <property type="entry name" value="Multidrug resistance efflux transporter EmrE"/>
    <property type="match status" value="1"/>
</dbReference>
<dbReference type="GO" id="GO:0009103">
    <property type="term" value="P:lipopolysaccharide biosynthetic process"/>
    <property type="evidence" value="ECO:0007669"/>
    <property type="project" value="UniProtKB-KW"/>
</dbReference>
<proteinExistence type="predicted"/>
<dbReference type="GO" id="GO:0005886">
    <property type="term" value="C:plasma membrane"/>
    <property type="evidence" value="ECO:0007669"/>
    <property type="project" value="UniProtKB-SubCell"/>
</dbReference>
<evidence type="ECO:0000313" key="14">
    <source>
        <dbReference type="Proteomes" id="UP000253501"/>
    </source>
</evidence>
<dbReference type="Gene3D" id="1.10.3730.20">
    <property type="match status" value="1"/>
</dbReference>
<feature type="transmembrane region" description="Helical" evidence="11">
    <location>
        <begin position="72"/>
        <end position="92"/>
    </location>
</feature>
<evidence type="ECO:0000313" key="13">
    <source>
        <dbReference type="EMBL" id="RCJ06766.1"/>
    </source>
</evidence>
<evidence type="ECO:0000256" key="11">
    <source>
        <dbReference type="SAM" id="Phobius"/>
    </source>
</evidence>
<dbReference type="GO" id="GO:0022857">
    <property type="term" value="F:transmembrane transporter activity"/>
    <property type="evidence" value="ECO:0007669"/>
    <property type="project" value="InterPro"/>
</dbReference>
<gene>
    <name evidence="13" type="ORF">DDK22_20010</name>
</gene>
<evidence type="ECO:0000256" key="10">
    <source>
        <dbReference type="ARBA" id="ARBA00023136"/>
    </source>
</evidence>
<comment type="caution">
    <text evidence="13">The sequence shown here is derived from an EMBL/GenBank/DDBJ whole genome shotgun (WGS) entry which is preliminary data.</text>
</comment>
<protein>
    <recommendedName>
        <fullName evidence="12">EamA domain-containing protein</fullName>
    </recommendedName>
</protein>
<keyword evidence="2" id="KW-1003">Cell membrane</keyword>
<evidence type="ECO:0000259" key="12">
    <source>
        <dbReference type="Pfam" id="PF00892"/>
    </source>
</evidence>
<dbReference type="GO" id="GO:0009245">
    <property type="term" value="P:lipid A biosynthetic process"/>
    <property type="evidence" value="ECO:0007669"/>
    <property type="project" value="UniProtKB-KW"/>
</dbReference>
<dbReference type="RefSeq" id="WP_114133457.1">
    <property type="nucleotide sequence ID" value="NZ_CP068434.1"/>
</dbReference>
<organism evidence="13 14">
    <name type="scientific">Cupriavidus necator</name>
    <name type="common">Alcaligenes eutrophus</name>
    <name type="synonym">Ralstonia eutropha</name>
    <dbReference type="NCBI Taxonomy" id="106590"/>
    <lineage>
        <taxon>Bacteria</taxon>
        <taxon>Pseudomonadati</taxon>
        <taxon>Pseudomonadota</taxon>
        <taxon>Betaproteobacteria</taxon>
        <taxon>Burkholderiales</taxon>
        <taxon>Burkholderiaceae</taxon>
        <taxon>Cupriavidus</taxon>
    </lineage>
</organism>
<dbReference type="Proteomes" id="UP000253501">
    <property type="component" value="Unassembled WGS sequence"/>
</dbReference>
<feature type="transmembrane region" description="Helical" evidence="11">
    <location>
        <begin position="98"/>
        <end position="115"/>
    </location>
</feature>
<evidence type="ECO:0000256" key="6">
    <source>
        <dbReference type="ARBA" id="ARBA00022692"/>
    </source>
</evidence>
<feature type="domain" description="EamA" evidence="12">
    <location>
        <begin position="38"/>
        <end position="114"/>
    </location>
</feature>
<evidence type="ECO:0000256" key="8">
    <source>
        <dbReference type="ARBA" id="ARBA00022989"/>
    </source>
</evidence>
<keyword evidence="6 11" id="KW-0812">Transmembrane</keyword>
<comment type="subcellular location">
    <subcellularLocation>
        <location evidence="1">Cell membrane</location>
        <topology evidence="1">Multi-pass membrane protein</topology>
    </subcellularLocation>
</comment>
<evidence type="ECO:0000256" key="5">
    <source>
        <dbReference type="ARBA" id="ARBA00022556"/>
    </source>
</evidence>
<dbReference type="PANTHER" id="PTHR30561:SF9">
    <property type="entry name" value="4-AMINO-4-DEOXY-L-ARABINOSE-PHOSPHOUNDECAPRENOL FLIPPASE SUBUNIT ARNF-RELATED"/>
    <property type="match status" value="1"/>
</dbReference>
<evidence type="ECO:0000256" key="2">
    <source>
        <dbReference type="ARBA" id="ARBA00022475"/>
    </source>
</evidence>
<evidence type="ECO:0000256" key="9">
    <source>
        <dbReference type="ARBA" id="ARBA00023098"/>
    </source>
</evidence>
<sequence>MSALQVSFAIAVVGMLSTGQILFKYAADRIDVAGKGVFQGLLLNPYLLVALVVYGVATILWLFVLKNSPLRVAYPLVSLAFIIVPVLSHLILHEELKVTTFAGGALIMLGVWVCSR</sequence>
<dbReference type="InterPro" id="IPR000620">
    <property type="entry name" value="EamA_dom"/>
</dbReference>
<evidence type="ECO:0000256" key="7">
    <source>
        <dbReference type="ARBA" id="ARBA00022985"/>
    </source>
</evidence>
<dbReference type="PANTHER" id="PTHR30561">
    <property type="entry name" value="SMR FAMILY PROTON-DEPENDENT DRUG EFFLUX TRANSPORTER SUGE"/>
    <property type="match status" value="1"/>
</dbReference>
<keyword evidence="10 11" id="KW-0472">Membrane</keyword>
<name>A0A367PIE4_CUPNE</name>
<keyword evidence="8 11" id="KW-1133">Transmembrane helix</keyword>